<comment type="caution">
    <text evidence="1">The sequence shown here is derived from an EMBL/GenBank/DDBJ whole genome shotgun (WGS) entry which is preliminary data.</text>
</comment>
<dbReference type="EMBL" id="JAAMPC010000004">
    <property type="protein sequence ID" value="KAG2316720.1"/>
    <property type="molecule type" value="Genomic_DNA"/>
</dbReference>
<dbReference type="AlphaFoldDB" id="A0A8X8AZ00"/>
<name>A0A8X8AZ00_BRACI</name>
<evidence type="ECO:0000313" key="2">
    <source>
        <dbReference type="Proteomes" id="UP000886595"/>
    </source>
</evidence>
<protein>
    <recommendedName>
        <fullName evidence="3">F-box domain-containing protein</fullName>
    </recommendedName>
</protein>
<evidence type="ECO:0000313" key="1">
    <source>
        <dbReference type="EMBL" id="KAG2316720.1"/>
    </source>
</evidence>
<accession>A0A8X8AZ00</accession>
<keyword evidence="2" id="KW-1185">Reference proteome</keyword>
<sequence>MEKWSELPSEILHSISLRIDNPFDLIHFRKHPSVFGWLPPNFSLYFLSCRVFELAQEHVVTPHGSNHSKVWGKRKDSLTDNHEFMILGQLSFIGTTSGPRILFYRDQSKTS</sequence>
<proteinExistence type="predicted"/>
<evidence type="ECO:0008006" key="3">
    <source>
        <dbReference type="Google" id="ProtNLM"/>
    </source>
</evidence>
<gene>
    <name evidence="1" type="ORF">Bca52824_019842</name>
</gene>
<dbReference type="OrthoDB" id="599103at2759"/>
<dbReference type="Proteomes" id="UP000886595">
    <property type="component" value="Unassembled WGS sequence"/>
</dbReference>
<organism evidence="1 2">
    <name type="scientific">Brassica carinata</name>
    <name type="common">Ethiopian mustard</name>
    <name type="synonym">Abyssinian cabbage</name>
    <dbReference type="NCBI Taxonomy" id="52824"/>
    <lineage>
        <taxon>Eukaryota</taxon>
        <taxon>Viridiplantae</taxon>
        <taxon>Streptophyta</taxon>
        <taxon>Embryophyta</taxon>
        <taxon>Tracheophyta</taxon>
        <taxon>Spermatophyta</taxon>
        <taxon>Magnoliopsida</taxon>
        <taxon>eudicotyledons</taxon>
        <taxon>Gunneridae</taxon>
        <taxon>Pentapetalae</taxon>
        <taxon>rosids</taxon>
        <taxon>malvids</taxon>
        <taxon>Brassicales</taxon>
        <taxon>Brassicaceae</taxon>
        <taxon>Brassiceae</taxon>
        <taxon>Brassica</taxon>
    </lineage>
</organism>
<reference evidence="1 2" key="1">
    <citation type="submission" date="2020-02" db="EMBL/GenBank/DDBJ databases">
        <authorList>
            <person name="Ma Q."/>
            <person name="Huang Y."/>
            <person name="Song X."/>
            <person name="Pei D."/>
        </authorList>
    </citation>
    <scope>NUCLEOTIDE SEQUENCE [LARGE SCALE GENOMIC DNA]</scope>
    <source>
        <strain evidence="1">Sxm20200214</strain>
        <tissue evidence="1">Leaf</tissue>
    </source>
</reference>